<dbReference type="InterPro" id="IPR002110">
    <property type="entry name" value="Ankyrin_rpt"/>
</dbReference>
<dbReference type="Proteomes" id="UP000001396">
    <property type="component" value="Unassembled WGS sequence"/>
</dbReference>
<evidence type="ECO:0000313" key="1">
    <source>
        <dbReference type="EMBL" id="EFA80060.1"/>
    </source>
</evidence>
<dbReference type="InParanoid" id="D3BDS9"/>
<proteinExistence type="predicted"/>
<sequence>MSYPLKKILNSSVLRNQIFQSVRDIHKQIYPNDLLCCNWYDVGCFPEKLIKFDYIDRFKAIFDHIHSSSKNEESNDALIQSFRCVYSSALVIASNVGNLELIEYVLTRQPQYGNDTLYHTMFRDSIANGYLNMMKYLHDKGIDSVFKNNALDEAASHGHLSIVEFLHFNRTEGCTKNAFIYSAFKGHLEIVKFLNANRSEESSPDAMNYAAQKGFLDVVLFLHENSISGCTFEALDGAASGGHLSIVKFLHYNRTEGCTKEAINRASKNGHNDVVLFLLENRTEGFTSKAIEKAAYHGHLDLLKLLLNHNPNNKYLSTNIYCALIHQPKDRMAKGTSGIDYSQSILDMVKYFHDNGIGRSSYMAMNMAAKYEFFEVLKFLHFNRDEGCTDEALSNAVISGNMDIIQFLVENGMECSPNVLSIAAKYKQIEAFKYLHYKRSDLTCKAKSMDTFAGHPNVETLEWLWNNRTEKFTSEAFHFAIMENRFANIKWLKEKQVEIYPEALTDSFFYCDIVTIEYLYESGVPFSSANDLILTYSILQNSIPKIQFLLSKNVECRYKSMFYAMARNNLTMIKYLLASGIPTNTMSGSSQFQLYPEKIEFIKQFKL</sequence>
<dbReference type="GeneID" id="31362363"/>
<dbReference type="OMA" id="VENGMEC"/>
<gene>
    <name evidence="1" type="ORF">PPL_06882</name>
</gene>
<comment type="caution">
    <text evidence="1">The sequence shown here is derived from an EMBL/GenBank/DDBJ whole genome shotgun (WGS) entry which is preliminary data.</text>
</comment>
<dbReference type="PANTHER" id="PTHR46586">
    <property type="entry name" value="ANKYRIN REPEAT-CONTAINING PROTEIN"/>
    <property type="match status" value="1"/>
</dbReference>
<accession>D3BDS9</accession>
<keyword evidence="2" id="KW-1185">Reference proteome</keyword>
<dbReference type="Pfam" id="PF12796">
    <property type="entry name" value="Ank_2"/>
    <property type="match status" value="3"/>
</dbReference>
<dbReference type="AlphaFoldDB" id="D3BDS9"/>
<dbReference type="SMART" id="SM00248">
    <property type="entry name" value="ANK"/>
    <property type="match status" value="7"/>
</dbReference>
<reference evidence="1 2" key="1">
    <citation type="journal article" date="2011" name="Genome Res.">
        <title>Phylogeny-wide analysis of social amoeba genomes highlights ancient origins for complex intercellular communication.</title>
        <authorList>
            <person name="Heidel A.J."/>
            <person name="Lawal H.M."/>
            <person name="Felder M."/>
            <person name="Schilde C."/>
            <person name="Helps N.R."/>
            <person name="Tunggal B."/>
            <person name="Rivero F."/>
            <person name="John U."/>
            <person name="Schleicher M."/>
            <person name="Eichinger L."/>
            <person name="Platzer M."/>
            <person name="Noegel A.A."/>
            <person name="Schaap P."/>
            <person name="Gloeckner G."/>
        </authorList>
    </citation>
    <scope>NUCLEOTIDE SEQUENCE [LARGE SCALE GENOMIC DNA]</scope>
    <source>
        <strain evidence="2">ATCC 26659 / Pp 5 / PN500</strain>
    </source>
</reference>
<evidence type="ECO:0008006" key="3">
    <source>
        <dbReference type="Google" id="ProtNLM"/>
    </source>
</evidence>
<evidence type="ECO:0000313" key="2">
    <source>
        <dbReference type="Proteomes" id="UP000001396"/>
    </source>
</evidence>
<organism evidence="1 2">
    <name type="scientific">Heterostelium pallidum (strain ATCC 26659 / Pp 5 / PN500)</name>
    <name type="common">Cellular slime mold</name>
    <name type="synonym">Polysphondylium pallidum</name>
    <dbReference type="NCBI Taxonomy" id="670386"/>
    <lineage>
        <taxon>Eukaryota</taxon>
        <taxon>Amoebozoa</taxon>
        <taxon>Evosea</taxon>
        <taxon>Eumycetozoa</taxon>
        <taxon>Dictyostelia</taxon>
        <taxon>Acytosteliales</taxon>
        <taxon>Acytosteliaceae</taxon>
        <taxon>Heterostelium</taxon>
    </lineage>
</organism>
<dbReference type="InterPro" id="IPR052050">
    <property type="entry name" value="SecEffector_AnkRepeat"/>
</dbReference>
<dbReference type="EMBL" id="ADBJ01000031">
    <property type="protein sequence ID" value="EFA80060.1"/>
    <property type="molecule type" value="Genomic_DNA"/>
</dbReference>
<dbReference type="RefSeq" id="XP_020432180.1">
    <property type="nucleotide sequence ID" value="XM_020577732.1"/>
</dbReference>
<dbReference type="InterPro" id="IPR036770">
    <property type="entry name" value="Ankyrin_rpt-contain_sf"/>
</dbReference>
<dbReference type="PANTHER" id="PTHR46586:SF3">
    <property type="entry name" value="ANKYRIN REPEAT-CONTAINING PROTEIN"/>
    <property type="match status" value="1"/>
</dbReference>
<dbReference type="Gene3D" id="1.25.40.20">
    <property type="entry name" value="Ankyrin repeat-containing domain"/>
    <property type="match status" value="3"/>
</dbReference>
<dbReference type="STRING" id="670386.D3BDS9"/>
<name>D3BDS9_HETP5</name>
<protein>
    <recommendedName>
        <fullName evidence="3">Ankyrin repeat protein</fullName>
    </recommendedName>
</protein>
<dbReference type="SUPFAM" id="SSF48403">
    <property type="entry name" value="Ankyrin repeat"/>
    <property type="match status" value="2"/>
</dbReference>